<name>A0A8J5JZG7_HOMAM</name>
<reference evidence="1" key="1">
    <citation type="journal article" date="2021" name="Sci. Adv.">
        <title>The American lobster genome reveals insights on longevity, neural, and immune adaptations.</title>
        <authorList>
            <person name="Polinski J.M."/>
            <person name="Zimin A.V."/>
            <person name="Clark K.F."/>
            <person name="Kohn A.B."/>
            <person name="Sadowski N."/>
            <person name="Timp W."/>
            <person name="Ptitsyn A."/>
            <person name="Khanna P."/>
            <person name="Romanova D.Y."/>
            <person name="Williams P."/>
            <person name="Greenwood S.J."/>
            <person name="Moroz L.L."/>
            <person name="Walt D.R."/>
            <person name="Bodnar A.G."/>
        </authorList>
    </citation>
    <scope>NUCLEOTIDE SEQUENCE</scope>
    <source>
        <strain evidence="1">GMGI-L3</strain>
    </source>
</reference>
<dbReference type="EMBL" id="JAHLQT010025077">
    <property type="protein sequence ID" value="KAG7164562.1"/>
    <property type="molecule type" value="Genomic_DNA"/>
</dbReference>
<dbReference type="EMBL" id="JAHLQT010025476">
    <property type="protein sequence ID" value="KAG7164290.1"/>
    <property type="molecule type" value="Genomic_DNA"/>
</dbReference>
<dbReference type="AlphaFoldDB" id="A0A8J5JZG7"/>
<gene>
    <name evidence="1" type="ORF">Hamer_G003440</name>
    <name evidence="2" type="ORF">Hamer_G030507</name>
</gene>
<proteinExistence type="predicted"/>
<protein>
    <submittedName>
        <fullName evidence="1">Uncharacterized protein</fullName>
    </submittedName>
</protein>
<keyword evidence="3" id="KW-1185">Reference proteome</keyword>
<comment type="caution">
    <text evidence="1">The sequence shown here is derived from an EMBL/GenBank/DDBJ whole genome shotgun (WGS) entry which is preliminary data.</text>
</comment>
<accession>A0A8J5JZG7</accession>
<evidence type="ECO:0000313" key="3">
    <source>
        <dbReference type="Proteomes" id="UP000747542"/>
    </source>
</evidence>
<evidence type="ECO:0000313" key="2">
    <source>
        <dbReference type="EMBL" id="KAG7164562.1"/>
    </source>
</evidence>
<sequence length="74" mass="8339">MLEDPTGTCVWLLHNHCPTPVTRSPDSMFRTSSHGSWKHWMAHGSWIHWMAHSLGSWFGSPGLRNCVVQILIGA</sequence>
<evidence type="ECO:0000313" key="1">
    <source>
        <dbReference type="EMBL" id="KAG7164290.1"/>
    </source>
</evidence>
<dbReference type="Proteomes" id="UP000747542">
    <property type="component" value="Unassembled WGS sequence"/>
</dbReference>
<organism evidence="1 3">
    <name type="scientific">Homarus americanus</name>
    <name type="common">American lobster</name>
    <dbReference type="NCBI Taxonomy" id="6706"/>
    <lineage>
        <taxon>Eukaryota</taxon>
        <taxon>Metazoa</taxon>
        <taxon>Ecdysozoa</taxon>
        <taxon>Arthropoda</taxon>
        <taxon>Crustacea</taxon>
        <taxon>Multicrustacea</taxon>
        <taxon>Malacostraca</taxon>
        <taxon>Eumalacostraca</taxon>
        <taxon>Eucarida</taxon>
        <taxon>Decapoda</taxon>
        <taxon>Pleocyemata</taxon>
        <taxon>Astacidea</taxon>
        <taxon>Nephropoidea</taxon>
        <taxon>Nephropidae</taxon>
        <taxon>Homarus</taxon>
    </lineage>
</organism>